<dbReference type="GO" id="GO:0004553">
    <property type="term" value="F:hydrolase activity, hydrolyzing O-glycosyl compounds"/>
    <property type="evidence" value="ECO:0007669"/>
    <property type="project" value="InterPro"/>
</dbReference>
<dbReference type="OrthoDB" id="9786766at2"/>
<reference evidence="5" key="1">
    <citation type="submission" date="2016-11" db="EMBL/GenBank/DDBJ databases">
        <title>Trade-off between light-utilization and light-protection in marine flavobacteria.</title>
        <authorList>
            <person name="Kumagai Y."/>
            <person name="Yoshizawa S."/>
            <person name="Kogure K."/>
        </authorList>
    </citation>
    <scope>NUCLEOTIDE SEQUENCE [LARGE SCALE GENOMIC DNA]</scope>
    <source>
        <strain evidence="5">SG-18</strain>
    </source>
</reference>
<dbReference type="GO" id="GO:0016052">
    <property type="term" value="P:carbohydrate catabolic process"/>
    <property type="evidence" value="ECO:0007669"/>
    <property type="project" value="InterPro"/>
</dbReference>
<evidence type="ECO:0000313" key="4">
    <source>
        <dbReference type="EMBL" id="PQJ16286.1"/>
    </source>
</evidence>
<sequence>MKTLFSSALFCCIVLGVSAQQSRPTLQVGYTESAVKADGKLDEADWSTAPVQDQFKTTVPVQAGTPSLRTTLRVLAHDRFIVFGIECEDDPALLTNFSKLRDADLDNEDYLRVIIDPFQDGQSGYIFMINPSAARYDALVSNRGESESKDWDGIWEAGTSITENGWTAEIKIPMQSINFRKGLKEWAFNVERNIQRKLEVIRWANPSRDQWFTQTSRAGLITDLPDFSYGVGMNIRPSLIGNWTNEAGAGTDFDFTPTLTLSQRLSPNAIATATFNTDFAETEVDTRQTNLTRFALFFPEKRAFFLEGSDIFEFGFGLRRDVVPFFSRRIGLLSGNPIPIVAGGKVNGRVDRTSFGGLVMNTAETNFEDATDPITIPNSTMGVFRLKQNILRESSVGVFGSFGDPSGGSGSGLFGADFTYQTTRFNGNKNFLAGLWSSIMNEKAPPEINRLMDLS</sequence>
<dbReference type="Proteomes" id="UP000239366">
    <property type="component" value="Unassembled WGS sequence"/>
</dbReference>
<dbReference type="Gene3D" id="2.60.40.1190">
    <property type="match status" value="1"/>
</dbReference>
<evidence type="ECO:0000256" key="1">
    <source>
        <dbReference type="SAM" id="SignalP"/>
    </source>
</evidence>
<name>A0A2S7T9Z7_9FLAO</name>
<dbReference type="InterPro" id="IPR010502">
    <property type="entry name" value="Carb-bd_dom_fam9"/>
</dbReference>
<feature type="domain" description="Carbohydrate-binding" evidence="2">
    <location>
        <begin position="38"/>
        <end position="219"/>
    </location>
</feature>
<feature type="chain" id="PRO_5015646962" evidence="1">
    <location>
        <begin position="20"/>
        <end position="455"/>
    </location>
</feature>
<dbReference type="Pfam" id="PF19313">
    <property type="entry name" value="DUF5916"/>
    <property type="match status" value="1"/>
</dbReference>
<dbReference type="AlphaFoldDB" id="A0A2S7T9Z7"/>
<evidence type="ECO:0000259" key="3">
    <source>
        <dbReference type="Pfam" id="PF19313"/>
    </source>
</evidence>
<feature type="domain" description="DUF5916" evidence="3">
    <location>
        <begin position="273"/>
        <end position="331"/>
    </location>
</feature>
<dbReference type="EMBL" id="MQVX01000001">
    <property type="protein sequence ID" value="PQJ16286.1"/>
    <property type="molecule type" value="Genomic_DNA"/>
</dbReference>
<keyword evidence="5" id="KW-1185">Reference proteome</keyword>
<accession>A0A2S7T9Z7</accession>
<evidence type="ECO:0000259" key="2">
    <source>
        <dbReference type="Pfam" id="PF06452"/>
    </source>
</evidence>
<dbReference type="InterPro" id="IPR045670">
    <property type="entry name" value="DUF5916"/>
</dbReference>
<dbReference type="CDD" id="cd09618">
    <property type="entry name" value="CBM9_like_2"/>
    <property type="match status" value="1"/>
</dbReference>
<proteinExistence type="predicted"/>
<dbReference type="SUPFAM" id="SSF49344">
    <property type="entry name" value="CBD9-like"/>
    <property type="match status" value="1"/>
</dbReference>
<protein>
    <submittedName>
        <fullName evidence="4">Uncharacterized protein</fullName>
    </submittedName>
</protein>
<comment type="caution">
    <text evidence="4">The sequence shown here is derived from an EMBL/GenBank/DDBJ whole genome shotgun (WGS) entry which is preliminary data.</text>
</comment>
<dbReference type="GO" id="GO:0030246">
    <property type="term" value="F:carbohydrate binding"/>
    <property type="evidence" value="ECO:0007669"/>
    <property type="project" value="InterPro"/>
</dbReference>
<organism evidence="4 5">
    <name type="scientific">Aureicoccus marinus</name>
    <dbReference type="NCBI Taxonomy" id="754435"/>
    <lineage>
        <taxon>Bacteria</taxon>
        <taxon>Pseudomonadati</taxon>
        <taxon>Bacteroidota</taxon>
        <taxon>Flavobacteriia</taxon>
        <taxon>Flavobacteriales</taxon>
        <taxon>Flavobacteriaceae</taxon>
        <taxon>Aureicoccus</taxon>
    </lineage>
</organism>
<evidence type="ECO:0000313" key="5">
    <source>
        <dbReference type="Proteomes" id="UP000239366"/>
    </source>
</evidence>
<keyword evidence="1" id="KW-0732">Signal</keyword>
<dbReference type="RefSeq" id="WP_105001961.1">
    <property type="nucleotide sequence ID" value="NZ_MQVX01000001.1"/>
</dbReference>
<gene>
    <name evidence="4" type="ORF">BST99_11665</name>
</gene>
<dbReference type="Pfam" id="PF06452">
    <property type="entry name" value="CBM9_1"/>
    <property type="match status" value="1"/>
</dbReference>
<feature type="signal peptide" evidence="1">
    <location>
        <begin position="1"/>
        <end position="19"/>
    </location>
</feature>